<comment type="subcellular location">
    <subcellularLocation>
        <location evidence="1">Membrane</location>
        <topology evidence="1">Multi-pass membrane protein</topology>
    </subcellularLocation>
</comment>
<comment type="similarity">
    <text evidence="6">Belongs to the MIP/aquaporin (TC 1.A.8) family.</text>
</comment>
<keyword evidence="4" id="KW-1133">Transmembrane helix</keyword>
<accession>A0A231S159</accession>
<evidence type="ECO:0000313" key="7">
    <source>
        <dbReference type="EMBL" id="AWG44726.1"/>
    </source>
</evidence>
<name>A0A231S159_9BACI</name>
<dbReference type="PANTHER" id="PTHR45724:SF13">
    <property type="entry name" value="AQUAPORIN NIP1-1-RELATED"/>
    <property type="match status" value="1"/>
</dbReference>
<evidence type="ECO:0000256" key="5">
    <source>
        <dbReference type="ARBA" id="ARBA00023136"/>
    </source>
</evidence>
<dbReference type="GO" id="GO:0015267">
    <property type="term" value="F:channel activity"/>
    <property type="evidence" value="ECO:0007669"/>
    <property type="project" value="InterPro"/>
</dbReference>
<keyword evidence="3 6" id="KW-0812">Transmembrane</keyword>
<dbReference type="PANTHER" id="PTHR45724">
    <property type="entry name" value="AQUAPORIN NIP2-1"/>
    <property type="match status" value="1"/>
</dbReference>
<dbReference type="Proteomes" id="UP000036202">
    <property type="component" value="Plasmid pbeh3"/>
</dbReference>
<dbReference type="InterPro" id="IPR023271">
    <property type="entry name" value="Aquaporin-like"/>
</dbReference>
<keyword evidence="5" id="KW-0472">Membrane</keyword>
<dbReference type="Gene3D" id="1.20.1080.10">
    <property type="entry name" value="Glycerol uptake facilitator protein"/>
    <property type="match status" value="1"/>
</dbReference>
<evidence type="ECO:0000313" key="8">
    <source>
        <dbReference type="Proteomes" id="UP000036202"/>
    </source>
</evidence>
<dbReference type="AlphaFoldDB" id="A0A231S159"/>
<evidence type="ECO:0000256" key="1">
    <source>
        <dbReference type="ARBA" id="ARBA00004141"/>
    </source>
</evidence>
<evidence type="ECO:0000256" key="3">
    <source>
        <dbReference type="ARBA" id="ARBA00022692"/>
    </source>
</evidence>
<dbReference type="KEGG" id="beo:BEH_25540"/>
<reference evidence="7 8" key="1">
    <citation type="journal article" date="2015" name="PLoS ONE">
        <title>Genome Sequence of Bacillus endophyticus and Analysis of Its Companion Mechanism in the Ketogulonigenium vulgare-Bacillus Strain Consortium.</title>
        <authorList>
            <person name="Jia N."/>
            <person name="Du J."/>
            <person name="Ding M.Z."/>
            <person name="Gao F."/>
            <person name="Yuan Y.J."/>
        </authorList>
    </citation>
    <scope>NUCLEOTIDE SEQUENCE [LARGE SCALE GENOMIC DNA]</scope>
    <source>
        <strain evidence="7 8">Hbe603</strain>
        <plasmid evidence="8">pbeh3</plasmid>
    </source>
</reference>
<dbReference type="PROSITE" id="PS00221">
    <property type="entry name" value="MIP"/>
    <property type="match status" value="1"/>
</dbReference>
<accession>A0A2S1M043</accession>
<keyword evidence="2 6" id="KW-0813">Transport</keyword>
<keyword evidence="7" id="KW-0614">Plasmid</keyword>
<dbReference type="GO" id="GO:0016020">
    <property type="term" value="C:membrane"/>
    <property type="evidence" value="ECO:0007669"/>
    <property type="project" value="UniProtKB-SubCell"/>
</dbReference>
<keyword evidence="8" id="KW-1185">Reference proteome</keyword>
<geneLocation type="plasmid" evidence="8">
    <name>pbeh3</name>
</geneLocation>
<gene>
    <name evidence="7" type="ORF">BEH_25540</name>
</gene>
<dbReference type="Pfam" id="PF00230">
    <property type="entry name" value="MIP"/>
    <property type="match status" value="1"/>
</dbReference>
<dbReference type="RefSeq" id="WP_046218347.1">
    <property type="nucleotide sequence ID" value="NZ_CP015325.1"/>
</dbReference>
<dbReference type="NCBIfam" id="TIGR00861">
    <property type="entry name" value="MIP"/>
    <property type="match status" value="1"/>
</dbReference>
<dbReference type="InterPro" id="IPR022357">
    <property type="entry name" value="MIP_CS"/>
</dbReference>
<organism evidence="7 8">
    <name type="scientific">Priestia filamentosa</name>
    <dbReference type="NCBI Taxonomy" id="1402861"/>
    <lineage>
        <taxon>Bacteria</taxon>
        <taxon>Bacillati</taxon>
        <taxon>Bacillota</taxon>
        <taxon>Bacilli</taxon>
        <taxon>Bacillales</taxon>
        <taxon>Bacillaceae</taxon>
        <taxon>Priestia</taxon>
    </lineage>
</organism>
<sequence>MRKKIIAEFIGTYFLIFAGTGAIMVNSLTNSLTHVGVALTFGLVVLALIYSFGHISGAHFNPAVTVAFLFLGEITKKEAMTYILTQLIAALASSTTLLIMFGNVSNLGSTIPSGSWLQSFILEYVLTFILMMVILTSAVHGKAVKSFAGLAIGATVALEAMFGGPISGASMNPARSFGPAMVSGEFNSLWIYLVATILGSLSAALIYTLLHEEE</sequence>
<dbReference type="EMBL" id="CP015325">
    <property type="protein sequence ID" value="AWG44726.1"/>
    <property type="molecule type" value="Genomic_DNA"/>
</dbReference>
<evidence type="ECO:0000256" key="2">
    <source>
        <dbReference type="ARBA" id="ARBA00022448"/>
    </source>
</evidence>
<evidence type="ECO:0000256" key="6">
    <source>
        <dbReference type="RuleBase" id="RU000477"/>
    </source>
</evidence>
<evidence type="ECO:0000256" key="4">
    <source>
        <dbReference type="ARBA" id="ARBA00022989"/>
    </source>
</evidence>
<dbReference type="OrthoDB" id="9807293at2"/>
<dbReference type="SUPFAM" id="SSF81338">
    <property type="entry name" value="Aquaporin-like"/>
    <property type="match status" value="1"/>
</dbReference>
<dbReference type="InterPro" id="IPR000425">
    <property type="entry name" value="MIP"/>
</dbReference>
<proteinExistence type="inferred from homology"/>
<dbReference type="PRINTS" id="PR00783">
    <property type="entry name" value="MINTRINSICP"/>
</dbReference>
<protein>
    <submittedName>
        <fullName evidence="7">Aquaporin</fullName>
    </submittedName>
</protein>
<dbReference type="InterPro" id="IPR034294">
    <property type="entry name" value="Aquaporin_transptr"/>
</dbReference>